<evidence type="ECO:0000256" key="1">
    <source>
        <dbReference type="SAM" id="MobiDB-lite"/>
    </source>
</evidence>
<accession>A0AAD7TMA5</accession>
<protein>
    <submittedName>
        <fullName evidence="2">Uncharacterized protein</fullName>
    </submittedName>
</protein>
<evidence type="ECO:0000313" key="3">
    <source>
        <dbReference type="Proteomes" id="UP001215151"/>
    </source>
</evidence>
<gene>
    <name evidence="2" type="ORF">ONZ51_g10331</name>
</gene>
<keyword evidence="3" id="KW-1185">Reference proteome</keyword>
<feature type="region of interest" description="Disordered" evidence="1">
    <location>
        <begin position="27"/>
        <end position="62"/>
    </location>
</feature>
<reference evidence="2" key="1">
    <citation type="submission" date="2022-11" db="EMBL/GenBank/DDBJ databases">
        <title>Genome Sequence of Cubamyces cubensis.</title>
        <authorList>
            <person name="Buettner E."/>
        </authorList>
    </citation>
    <scope>NUCLEOTIDE SEQUENCE</scope>
    <source>
        <strain evidence="2">MPL-01</strain>
    </source>
</reference>
<organism evidence="2 3">
    <name type="scientific">Trametes cubensis</name>
    <dbReference type="NCBI Taxonomy" id="1111947"/>
    <lineage>
        <taxon>Eukaryota</taxon>
        <taxon>Fungi</taxon>
        <taxon>Dikarya</taxon>
        <taxon>Basidiomycota</taxon>
        <taxon>Agaricomycotina</taxon>
        <taxon>Agaricomycetes</taxon>
        <taxon>Polyporales</taxon>
        <taxon>Polyporaceae</taxon>
        <taxon>Trametes</taxon>
    </lineage>
</organism>
<dbReference type="EMBL" id="JAPEVG010000401">
    <property type="protein sequence ID" value="KAJ8463331.1"/>
    <property type="molecule type" value="Genomic_DNA"/>
</dbReference>
<proteinExistence type="predicted"/>
<feature type="compositionally biased region" description="Low complexity" evidence="1">
    <location>
        <begin position="36"/>
        <end position="46"/>
    </location>
</feature>
<name>A0AAD7TMA5_9APHY</name>
<comment type="caution">
    <text evidence="2">The sequence shown here is derived from an EMBL/GenBank/DDBJ whole genome shotgun (WGS) entry which is preliminary data.</text>
</comment>
<dbReference type="Proteomes" id="UP001215151">
    <property type="component" value="Unassembled WGS sequence"/>
</dbReference>
<sequence length="109" mass="11681">MPPTPGSVLVDPRLRPAQVTDELLTITSSSTEKNPTNTLTLTSSSTAKHPTRSLSPTASARRDGAQALVLSRARCYGGFLKWQTPPLALLDLPKQVQTRAAVKARTTSQ</sequence>
<dbReference type="AlphaFoldDB" id="A0AAD7TMA5"/>
<evidence type="ECO:0000313" key="2">
    <source>
        <dbReference type="EMBL" id="KAJ8463331.1"/>
    </source>
</evidence>